<dbReference type="InterPro" id="IPR001611">
    <property type="entry name" value="Leu-rich_rpt"/>
</dbReference>
<dbReference type="PANTHER" id="PTHR24107:SF2">
    <property type="entry name" value="NLR FAMILY CARD DOMAIN CONTAINING 3"/>
    <property type="match status" value="1"/>
</dbReference>
<reference evidence="6" key="1">
    <citation type="submission" date="2021-02" db="EMBL/GenBank/DDBJ databases">
        <authorList>
            <person name="Nowell W R."/>
        </authorList>
    </citation>
    <scope>NUCLEOTIDE SEQUENCE</scope>
</reference>
<evidence type="ECO:0000256" key="1">
    <source>
        <dbReference type="ARBA" id="ARBA00004245"/>
    </source>
</evidence>
<evidence type="ECO:0000313" key="5">
    <source>
        <dbReference type="EMBL" id="CAF4084473.1"/>
    </source>
</evidence>
<dbReference type="EMBL" id="CAJOBH010008558">
    <property type="protein sequence ID" value="CAF4116626.1"/>
    <property type="molecule type" value="Genomic_DNA"/>
</dbReference>
<sequence>MGTFSHIVASFQTLFWLQEKRWFTTCGYVSESRTLELHTTTMNTPNTDNFVKVENLAESNTYRFVGKPPKSGNKIGDDGTQHLATALLSNTTLVSLDLRNSNLSDNGVELIADALRKNTTLSRIDLSGNPSNLL</sequence>
<dbReference type="InterPro" id="IPR052410">
    <property type="entry name" value="DRC5"/>
</dbReference>
<comment type="caution">
    <text evidence="6">The sequence shown here is derived from an EMBL/GenBank/DDBJ whole genome shotgun (WGS) entry which is preliminary data.</text>
</comment>
<organism evidence="6 7">
    <name type="scientific">Rotaria magnacalcarata</name>
    <dbReference type="NCBI Taxonomy" id="392030"/>
    <lineage>
        <taxon>Eukaryota</taxon>
        <taxon>Metazoa</taxon>
        <taxon>Spiralia</taxon>
        <taxon>Gnathifera</taxon>
        <taxon>Rotifera</taxon>
        <taxon>Eurotatoria</taxon>
        <taxon>Bdelloidea</taxon>
        <taxon>Philodinida</taxon>
        <taxon>Philodinidae</taxon>
        <taxon>Rotaria</taxon>
    </lineage>
</organism>
<keyword evidence="3" id="KW-0206">Cytoskeleton</keyword>
<keyword evidence="2" id="KW-0963">Cytoplasm</keyword>
<dbReference type="InterPro" id="IPR032675">
    <property type="entry name" value="LRR_dom_sf"/>
</dbReference>
<name>A0A8S2QQF0_9BILA</name>
<dbReference type="SUPFAM" id="SSF52047">
    <property type="entry name" value="RNI-like"/>
    <property type="match status" value="1"/>
</dbReference>
<evidence type="ECO:0000313" key="4">
    <source>
        <dbReference type="EMBL" id="CAF4023228.1"/>
    </source>
</evidence>
<dbReference type="Gene3D" id="3.80.10.10">
    <property type="entry name" value="Ribonuclease Inhibitor"/>
    <property type="match status" value="1"/>
</dbReference>
<comment type="subcellular location">
    <subcellularLocation>
        <location evidence="1">Cytoplasm</location>
        <location evidence="1">Cytoskeleton</location>
    </subcellularLocation>
</comment>
<dbReference type="Proteomes" id="UP000681967">
    <property type="component" value="Unassembled WGS sequence"/>
</dbReference>
<dbReference type="Pfam" id="PF13516">
    <property type="entry name" value="LRR_6"/>
    <property type="match status" value="1"/>
</dbReference>
<accession>A0A8S2QQF0</accession>
<dbReference type="Proteomes" id="UP000676336">
    <property type="component" value="Unassembled WGS sequence"/>
</dbReference>
<dbReference type="Proteomes" id="UP000681720">
    <property type="component" value="Unassembled WGS sequence"/>
</dbReference>
<evidence type="ECO:0000256" key="3">
    <source>
        <dbReference type="ARBA" id="ARBA00023212"/>
    </source>
</evidence>
<dbReference type="PANTHER" id="PTHR24107">
    <property type="entry name" value="YNEIN REGULATORY COMPLEX SUBUNIT 5"/>
    <property type="match status" value="1"/>
</dbReference>
<dbReference type="EMBL" id="CAJOBI010007390">
    <property type="protein sequence ID" value="CAF4084473.1"/>
    <property type="molecule type" value="Genomic_DNA"/>
</dbReference>
<protein>
    <submittedName>
        <fullName evidence="6">Uncharacterized protein</fullName>
    </submittedName>
</protein>
<evidence type="ECO:0000256" key="2">
    <source>
        <dbReference type="ARBA" id="ARBA00022490"/>
    </source>
</evidence>
<dbReference type="AlphaFoldDB" id="A0A8S2QQF0"/>
<dbReference type="EMBL" id="CAJOBJ010005176">
    <property type="protein sequence ID" value="CAF4023228.1"/>
    <property type="molecule type" value="Genomic_DNA"/>
</dbReference>
<dbReference type="GO" id="GO:0005856">
    <property type="term" value="C:cytoskeleton"/>
    <property type="evidence" value="ECO:0007669"/>
    <property type="project" value="UniProtKB-SubCell"/>
</dbReference>
<evidence type="ECO:0000313" key="7">
    <source>
        <dbReference type="Proteomes" id="UP000681967"/>
    </source>
</evidence>
<proteinExistence type="predicted"/>
<evidence type="ECO:0000313" key="6">
    <source>
        <dbReference type="EMBL" id="CAF4116626.1"/>
    </source>
</evidence>
<gene>
    <name evidence="6" type="ORF">BYL167_LOCUS19862</name>
    <name evidence="4" type="ORF">GIL414_LOCUS12990</name>
    <name evidence="5" type="ORF">SMN809_LOCUS16496</name>
</gene>